<feature type="compositionally biased region" description="Basic and acidic residues" evidence="1">
    <location>
        <begin position="312"/>
        <end position="323"/>
    </location>
</feature>
<sequence length="1089" mass="125650">MQSESSADGNIEEENNDVEASTETCTVIDGTKDLDYATPFDDPCEQEWTTVKRSKHYQSATPFDDQSARVWAKLEVSCEGAYDYFDERVFQQLRDWKKTQRFADETPQEKEERRARHAAAMGRAQEKKAKARVKNAKAWGEELTRILNETTGENLKRTLSEHSGFSDVNQKRFEKRQKEEWSSADVNGGSVDDARSASVARYEKVRDRSDIFDSRGTEGTGVYGSADDRSFDAMKERDVSECEPREEERQKEEPVLERYNCAIDSESDQGWGNEGEQRKHSRHEEGNWNSNGRRDRNVSDRQIHESYASQHSRSERGGRDSHNNWDNYESNGRRDGHEDDRQMYESSASQHERSQRGGRNSHDNWANYESNGRRDRNEDDRQKHGSRSSVHERTEINDRDTRVGSRQEEKKVKKEVVYERFGESIGSSQGWGPGGGWPDYWNSGSGDRGSRDNWGNRQHRDEEGSRNWRLSRDENNHSREEERVSQKYTEDWDRDGYGDESERTNHGSRYEYDDWHNSREQHDHYYQGDNQDRARSFQSSQNRSETDNSHSSRNAPKPDAFGNLLDEYPDAEQLELHNHRRSPHSRNGDERDRQQQFSFDSNGISMRRPGCRKPLEVLEDQITVIAMSATIETTTTHAASSEAARETGLKTGERTDRMRGRTLTLASAPRITTYESGMMMRITGEIMTADPTPRNTPSVDIEIHEVPETNTTRAIPTDTRRDRDRMLDPMSIPEIIAIIVTPETGMTQEIPHATPSTRALPIAKTVISVTRGIIIEEVSTRVSMLVDPRLLARTKARTMTTATREVASTRAPSTLHAKQSTIVRRSGRDRRIVYMTDQINAVNADLARRESPRASGSSRNSRADPLEQYNRRNESDEKEEMERREKERETASGVRGTSASGARMRTKNDEPLCGYLAKEYGVEKPALRFPSLLPSESTTWVGGRTEFMAHVYYPVTDTAEAVEDEVIERWYKEGLIHPSTLFSMKYGDWKAFHSQESSSDAWLGEKEWVETPFHGQLDRRRRENEIDMDEFRFGEWTDEVLHIMQQHDNAFSPLNRYGIASDFGWGNSRDSRRHIRFFMEFYENETGYP</sequence>
<keyword evidence="3" id="KW-1185">Reference proteome</keyword>
<gene>
    <name evidence="2" type="primary">WBGene00110784</name>
</gene>
<reference evidence="3" key="1">
    <citation type="journal article" date="2008" name="Nat. Genet.">
        <title>The Pristionchus pacificus genome provides a unique perspective on nematode lifestyle and parasitism.</title>
        <authorList>
            <person name="Dieterich C."/>
            <person name="Clifton S.W."/>
            <person name="Schuster L.N."/>
            <person name="Chinwalla A."/>
            <person name="Delehaunty K."/>
            <person name="Dinkelacker I."/>
            <person name="Fulton L."/>
            <person name="Fulton R."/>
            <person name="Godfrey J."/>
            <person name="Minx P."/>
            <person name="Mitreva M."/>
            <person name="Roeseler W."/>
            <person name="Tian H."/>
            <person name="Witte H."/>
            <person name="Yang S.P."/>
            <person name="Wilson R.K."/>
            <person name="Sommer R.J."/>
        </authorList>
    </citation>
    <scope>NUCLEOTIDE SEQUENCE [LARGE SCALE GENOMIC DNA]</scope>
    <source>
        <strain evidence="3">PS312</strain>
    </source>
</reference>
<reference evidence="2" key="2">
    <citation type="submission" date="2022-06" db="UniProtKB">
        <authorList>
            <consortium name="EnsemblMetazoa"/>
        </authorList>
    </citation>
    <scope>IDENTIFICATION</scope>
    <source>
        <strain evidence="2">PS312</strain>
    </source>
</reference>
<accession>A0A8R1UFZ8</accession>
<evidence type="ECO:0000313" key="2">
    <source>
        <dbReference type="EnsemblMetazoa" id="PPA21230.1"/>
    </source>
</evidence>
<feature type="compositionally biased region" description="Basic and acidic residues" evidence="1">
    <location>
        <begin position="226"/>
        <end position="256"/>
    </location>
</feature>
<dbReference type="EnsemblMetazoa" id="PPA21230.1">
    <property type="protein sequence ID" value="PPA21230.1"/>
    <property type="gene ID" value="WBGene00110784"/>
</dbReference>
<feature type="compositionally biased region" description="Basic and acidic residues" evidence="1">
    <location>
        <begin position="101"/>
        <end position="114"/>
    </location>
</feature>
<name>A0A2A6CWE0_PRIPA</name>
<feature type="compositionally biased region" description="Basic and acidic residues" evidence="1">
    <location>
        <begin position="275"/>
        <end position="304"/>
    </location>
</feature>
<feature type="region of interest" description="Disordered" evidence="1">
    <location>
        <begin position="157"/>
        <end position="518"/>
    </location>
</feature>
<organism evidence="2 3">
    <name type="scientific">Pristionchus pacificus</name>
    <name type="common">Parasitic nematode worm</name>
    <dbReference type="NCBI Taxonomy" id="54126"/>
    <lineage>
        <taxon>Eukaryota</taxon>
        <taxon>Metazoa</taxon>
        <taxon>Ecdysozoa</taxon>
        <taxon>Nematoda</taxon>
        <taxon>Chromadorea</taxon>
        <taxon>Rhabditida</taxon>
        <taxon>Rhabditina</taxon>
        <taxon>Diplogasteromorpha</taxon>
        <taxon>Diplogasteroidea</taxon>
        <taxon>Neodiplogasteridae</taxon>
        <taxon>Pristionchus</taxon>
    </lineage>
</organism>
<dbReference type="AlphaFoldDB" id="A0A2A6CWE0"/>
<feature type="region of interest" description="Disordered" evidence="1">
    <location>
        <begin position="532"/>
        <end position="564"/>
    </location>
</feature>
<feature type="region of interest" description="Disordered" evidence="1">
    <location>
        <begin position="1"/>
        <end position="23"/>
    </location>
</feature>
<proteinExistence type="predicted"/>
<feature type="compositionally biased region" description="Basic and acidic residues" evidence="1">
    <location>
        <begin position="169"/>
        <end position="181"/>
    </location>
</feature>
<feature type="compositionally biased region" description="Polar residues" evidence="1">
    <location>
        <begin position="595"/>
        <end position="604"/>
    </location>
</feature>
<feature type="compositionally biased region" description="Basic and acidic residues" evidence="1">
    <location>
        <begin position="371"/>
        <end position="422"/>
    </location>
</feature>
<feature type="region of interest" description="Disordered" evidence="1">
    <location>
        <begin position="101"/>
        <end position="133"/>
    </location>
</feature>
<feature type="compositionally biased region" description="Basic and acidic residues" evidence="1">
    <location>
        <begin position="458"/>
        <end position="518"/>
    </location>
</feature>
<feature type="compositionally biased region" description="Basic and acidic residues" evidence="1">
    <location>
        <begin position="201"/>
        <end position="216"/>
    </location>
</feature>
<accession>A0A2A6CWE0</accession>
<feature type="compositionally biased region" description="Basic and acidic residues" evidence="1">
    <location>
        <begin position="861"/>
        <end position="890"/>
    </location>
</feature>
<evidence type="ECO:0000256" key="1">
    <source>
        <dbReference type="SAM" id="MobiDB-lite"/>
    </source>
</evidence>
<feature type="region of interest" description="Disordered" evidence="1">
    <location>
        <begin position="845"/>
        <end position="906"/>
    </location>
</feature>
<protein>
    <submittedName>
        <fullName evidence="2">Uncharacterized protein</fullName>
    </submittedName>
</protein>
<feature type="region of interest" description="Disordered" evidence="1">
    <location>
        <begin position="578"/>
        <end position="609"/>
    </location>
</feature>
<dbReference type="Proteomes" id="UP000005239">
    <property type="component" value="Unassembled WGS sequence"/>
</dbReference>
<feature type="compositionally biased region" description="Basic and acidic residues" evidence="1">
    <location>
        <begin position="331"/>
        <end position="343"/>
    </location>
</feature>
<evidence type="ECO:0000313" key="3">
    <source>
        <dbReference type="Proteomes" id="UP000005239"/>
    </source>
</evidence>